<keyword evidence="4 7" id="KW-0479">Metal-binding</keyword>
<comment type="cofactor">
    <cofactor evidence="1 7">
        <name>Fe(3+)</name>
        <dbReference type="ChEBI" id="CHEBI:29034"/>
    </cofactor>
</comment>
<feature type="domain" description="Rubredoxin-like" evidence="8">
    <location>
        <begin position="15"/>
        <end position="58"/>
    </location>
</feature>
<keyword evidence="6 7" id="KW-0408">Iron</keyword>
<proteinExistence type="inferred from homology"/>
<organism evidence="9 10">
    <name type="scientific">Desulfoluna spongiiphila</name>
    <dbReference type="NCBI Taxonomy" id="419481"/>
    <lineage>
        <taxon>Bacteria</taxon>
        <taxon>Pseudomonadati</taxon>
        <taxon>Thermodesulfobacteriota</taxon>
        <taxon>Desulfobacteria</taxon>
        <taxon>Desulfobacterales</taxon>
        <taxon>Desulfolunaceae</taxon>
        <taxon>Desulfoluna</taxon>
    </lineage>
</organism>
<evidence type="ECO:0000256" key="6">
    <source>
        <dbReference type="ARBA" id="ARBA00023004"/>
    </source>
</evidence>
<dbReference type="InterPro" id="IPR024935">
    <property type="entry name" value="Rubredoxin_dom"/>
</dbReference>
<gene>
    <name evidence="9" type="ORF">SAMN05216233_10259</name>
</gene>
<evidence type="ECO:0000313" key="9">
    <source>
        <dbReference type="EMBL" id="SCX90336.1"/>
    </source>
</evidence>
<evidence type="ECO:0000259" key="8">
    <source>
        <dbReference type="PROSITE" id="PS50903"/>
    </source>
</evidence>
<dbReference type="InterPro" id="IPR050526">
    <property type="entry name" value="Rubredoxin_ET"/>
</dbReference>
<dbReference type="Pfam" id="PF00301">
    <property type="entry name" value="Rubredoxin"/>
    <property type="match status" value="1"/>
</dbReference>
<dbReference type="GO" id="GO:0043448">
    <property type="term" value="P:alkane catabolic process"/>
    <property type="evidence" value="ECO:0007669"/>
    <property type="project" value="TreeGrafter"/>
</dbReference>
<dbReference type="PROSITE" id="PS50903">
    <property type="entry name" value="RUBREDOXIN_LIKE"/>
    <property type="match status" value="1"/>
</dbReference>
<comment type="function">
    <text evidence="2">Rubredoxin is a small nonheme, iron protein lacking acid-labile sulfide. Its single Fe, chelated to 4 Cys, functions as an electron acceptor and may also stabilize the conformation of the molecule.</text>
</comment>
<evidence type="ECO:0000256" key="4">
    <source>
        <dbReference type="ARBA" id="ARBA00022723"/>
    </source>
</evidence>
<dbReference type="PRINTS" id="PR00163">
    <property type="entry name" value="RUBREDOXIN"/>
</dbReference>
<dbReference type="CDD" id="cd00730">
    <property type="entry name" value="rubredoxin"/>
    <property type="match status" value="1"/>
</dbReference>
<evidence type="ECO:0000256" key="1">
    <source>
        <dbReference type="ARBA" id="ARBA00001965"/>
    </source>
</evidence>
<dbReference type="SUPFAM" id="SSF57802">
    <property type="entry name" value="Rubredoxin-like"/>
    <property type="match status" value="1"/>
</dbReference>
<dbReference type="STRING" id="419481.SAMN05216233_10259"/>
<dbReference type="PROSITE" id="PS00202">
    <property type="entry name" value="RUBREDOXIN"/>
    <property type="match status" value="1"/>
</dbReference>
<evidence type="ECO:0000256" key="5">
    <source>
        <dbReference type="ARBA" id="ARBA00022982"/>
    </source>
</evidence>
<dbReference type="InterPro" id="IPR024934">
    <property type="entry name" value="Rubredoxin-like_dom"/>
</dbReference>
<evidence type="ECO:0000256" key="3">
    <source>
        <dbReference type="ARBA" id="ARBA00022448"/>
    </source>
</evidence>
<keyword evidence="10" id="KW-1185">Reference proteome</keyword>
<reference evidence="9 10" key="1">
    <citation type="submission" date="2016-10" db="EMBL/GenBank/DDBJ databases">
        <authorList>
            <person name="de Groot N.N."/>
        </authorList>
    </citation>
    <scope>NUCLEOTIDE SEQUENCE [LARGE SCALE GENOMIC DNA]</scope>
    <source>
        <strain evidence="9 10">AA1</strain>
    </source>
</reference>
<keyword evidence="5 7" id="KW-0249">Electron transport</keyword>
<keyword evidence="3" id="KW-0813">Transport</keyword>
<accession>A0A1G5BJM0</accession>
<dbReference type="GO" id="GO:0005506">
    <property type="term" value="F:iron ion binding"/>
    <property type="evidence" value="ECO:0007669"/>
    <property type="project" value="UniProtKB-UniRule"/>
</dbReference>
<dbReference type="AlphaFoldDB" id="A0A1G5BJM0"/>
<name>A0A1G5BJM0_9BACT</name>
<dbReference type="GO" id="GO:0009055">
    <property type="term" value="F:electron transfer activity"/>
    <property type="evidence" value="ECO:0007669"/>
    <property type="project" value="TreeGrafter"/>
</dbReference>
<dbReference type="EMBL" id="FMUX01000002">
    <property type="protein sequence ID" value="SCX90336.1"/>
    <property type="molecule type" value="Genomic_DNA"/>
</dbReference>
<dbReference type="PANTHER" id="PTHR47627">
    <property type="entry name" value="RUBREDOXIN"/>
    <property type="match status" value="1"/>
</dbReference>
<protein>
    <recommendedName>
        <fullName evidence="7">Rubredoxin</fullName>
    </recommendedName>
</protein>
<evidence type="ECO:0000313" key="10">
    <source>
        <dbReference type="Proteomes" id="UP000198870"/>
    </source>
</evidence>
<dbReference type="RefSeq" id="WP_092208286.1">
    <property type="nucleotide sequence ID" value="NZ_FMUX01000002.1"/>
</dbReference>
<dbReference type="PANTHER" id="PTHR47627:SF1">
    <property type="entry name" value="RUBREDOXIN-1-RELATED"/>
    <property type="match status" value="1"/>
</dbReference>
<evidence type="ECO:0000256" key="7">
    <source>
        <dbReference type="RuleBase" id="RU003820"/>
    </source>
</evidence>
<dbReference type="Gene3D" id="2.20.28.10">
    <property type="match status" value="1"/>
</dbReference>
<dbReference type="InterPro" id="IPR018527">
    <property type="entry name" value="Rubredoxin_Fe_BS"/>
</dbReference>
<evidence type="ECO:0000256" key="2">
    <source>
        <dbReference type="ARBA" id="ARBA00002360"/>
    </source>
</evidence>
<comment type="similarity">
    <text evidence="7">Belongs to the rubredoxin family.</text>
</comment>
<dbReference type="Proteomes" id="UP000198870">
    <property type="component" value="Unassembled WGS sequence"/>
</dbReference>
<dbReference type="OrthoDB" id="9802447at2"/>
<sequence>MSQPHEMFQCQIANCGCIYNPDKGDRKGKIAKGTAFEDLPEDWKCPVCGASKKAFKALG</sequence>